<evidence type="ECO:0000313" key="7">
    <source>
        <dbReference type="Proteomes" id="UP000639772"/>
    </source>
</evidence>
<evidence type="ECO:0000259" key="5">
    <source>
        <dbReference type="PROSITE" id="PS51283"/>
    </source>
</evidence>
<dbReference type="Gene3D" id="3.10.20.90">
    <property type="entry name" value="Phosphatidylinositol 3-kinase Catalytic Subunit, Chain A, domain 1"/>
    <property type="match status" value="1"/>
</dbReference>
<dbReference type="PROSITE" id="PS00973">
    <property type="entry name" value="USP_2"/>
    <property type="match status" value="1"/>
</dbReference>
<dbReference type="InterPro" id="IPR050185">
    <property type="entry name" value="Ub_carboxyl-term_hydrolase"/>
</dbReference>
<keyword evidence="2" id="KW-0833">Ubl conjugation pathway</keyword>
<dbReference type="SMART" id="SM00695">
    <property type="entry name" value="DUSP"/>
    <property type="match status" value="1"/>
</dbReference>
<accession>A0A835QMU1</accession>
<sequence length="920" mass="104916">MTIPNSMDLISSASCVPCTPEKERELINELTKETDANLKEGDLFYLISTRWWSKWQEYVGLYSSIDLPNFSNHSNTVTRQRSCRPGQIDNSDLVYSTANENYCEQLHGNLQEDLNYHLVPQKVWKKLQEWYKGGPEIPRKVISNGIGRKNLVVEVYPLKLHLIDTRDNSKRVIIMSKKATVGELYNEVCMLLKLDKDKVFIWDFFNKKKHDLLNNYDQTLEDAKMQMGQEILVELNQDVMLNSRLTMDSTGNGLALVPVEPSRFSTTIAGGPTYSNGVLAGFGSSFLKDMEDGDDILSNGSKVDDRGLTGLQNLGNTCFMNSAIQCLVHTPPLVEYFLQDYTGEINIKNPLGMQGEIALSFGELLRKLWSSGRTSIAPRAFKTKLARFAPQFSGYNQHDSQELLAFLLDGLHEDLNRVKYKPYIEVKDSVGRPDEIVADECWQNHKARNDSIIVDVCQGQYKSTLVCPDCNKVSVTFDPFMYLSLPLPSTVTRLMNVTVFTGDGSALPMPYTVSVPKNGCFRDLIRALSDACCLKSFEALLVVEVMDNCLRYHQNPFEPLSNIKNEEHFVAFRLPSNHEELIKLEIMHVKAESFTSDDQYKLHRKLIGVPLVTCLEKNSWTEADLQASVHSVLRPLLRKKAFVPSQDQLNRDNCSNPSVDSIILMDDSPCSSGQDPSKSNIDDDDELDDVFPFRFSRMDDKLGSRMPITKGDVFLRESRMRIVLEWSDREFDLYDFSFLEDLPEIFKPIFMAKKTRQDSLTFFSCLEAFLKEEPLGPDDMWYCPVCKEHKQATKKLDLWRLPQILVVHLKRFSYSRYLKNKLDTFVNFPVHNLDLSKYVMNKAATSHSYVYELYAVSNHYGGLGGGHYTAYAKLIEEDSWYHFDDSHVSPVTEDSIKTSAAYVLFYRRLATRSSNGSAAL</sequence>
<dbReference type="InterPro" id="IPR035927">
    <property type="entry name" value="DUSP-like_sf"/>
</dbReference>
<dbReference type="GO" id="GO:0016579">
    <property type="term" value="P:protein deubiquitination"/>
    <property type="evidence" value="ECO:0007669"/>
    <property type="project" value="InterPro"/>
</dbReference>
<dbReference type="InterPro" id="IPR001394">
    <property type="entry name" value="Peptidase_C19_UCH"/>
</dbReference>
<dbReference type="GO" id="GO:0006508">
    <property type="term" value="P:proteolysis"/>
    <property type="evidence" value="ECO:0007669"/>
    <property type="project" value="UniProtKB-KW"/>
</dbReference>
<dbReference type="AlphaFoldDB" id="A0A835QMU1"/>
<dbReference type="InterPro" id="IPR006615">
    <property type="entry name" value="Pept_C19_DUSP"/>
</dbReference>
<dbReference type="Proteomes" id="UP000639772">
    <property type="component" value="Chromosome 7"/>
</dbReference>
<comment type="function">
    <text evidence="2">Recognizes and hydrolyzes the peptide bond at the C-terminal Gly of ubiquitin. Involved in the processing of poly-ubiquitin precursors as well as that of ubiquitinated proteins.</text>
</comment>
<dbReference type="PROSITE" id="PS00972">
    <property type="entry name" value="USP_1"/>
    <property type="match status" value="1"/>
</dbReference>
<gene>
    <name evidence="6" type="ORF">HPP92_014164</name>
</gene>
<keyword evidence="2" id="KW-0645">Protease</keyword>
<comment type="caution">
    <text evidence="6">The sequence shown here is derived from an EMBL/GenBank/DDBJ whole genome shotgun (WGS) entry which is preliminary data.</text>
</comment>
<comment type="catalytic activity">
    <reaction evidence="2">
        <text>Thiol-dependent hydrolysis of ester, thioester, amide, peptide and isopeptide bonds formed by the C-terminal Gly of ubiquitin (a 76-residue protein attached to proteins as an intracellular targeting signal).</text>
        <dbReference type="EC" id="3.4.19.12"/>
    </reaction>
</comment>
<evidence type="ECO:0000313" key="6">
    <source>
        <dbReference type="EMBL" id="KAG0474478.1"/>
    </source>
</evidence>
<organism evidence="6 7">
    <name type="scientific">Vanilla planifolia</name>
    <name type="common">Vanilla</name>
    <dbReference type="NCBI Taxonomy" id="51239"/>
    <lineage>
        <taxon>Eukaryota</taxon>
        <taxon>Viridiplantae</taxon>
        <taxon>Streptophyta</taxon>
        <taxon>Embryophyta</taxon>
        <taxon>Tracheophyta</taxon>
        <taxon>Spermatophyta</taxon>
        <taxon>Magnoliopsida</taxon>
        <taxon>Liliopsida</taxon>
        <taxon>Asparagales</taxon>
        <taxon>Orchidaceae</taxon>
        <taxon>Vanilloideae</taxon>
        <taxon>Vanilleae</taxon>
        <taxon>Vanilla</taxon>
    </lineage>
</organism>
<dbReference type="CDD" id="cd02674">
    <property type="entry name" value="Peptidase_C19R"/>
    <property type="match status" value="1"/>
</dbReference>
<comment type="similarity">
    <text evidence="1 2">Belongs to the peptidase C19 family.</text>
</comment>
<dbReference type="InterPro" id="IPR018200">
    <property type="entry name" value="USP_CS"/>
</dbReference>
<keyword evidence="2" id="KW-0378">Hydrolase</keyword>
<dbReference type="OrthoDB" id="292964at2759"/>
<dbReference type="Pfam" id="PF00443">
    <property type="entry name" value="UCH"/>
    <property type="match status" value="1"/>
</dbReference>
<dbReference type="InterPro" id="IPR028889">
    <property type="entry name" value="USP"/>
</dbReference>
<keyword evidence="2" id="KW-0788">Thiol protease</keyword>
<reference evidence="6 7" key="1">
    <citation type="journal article" date="2020" name="Nat. Food">
        <title>A phased Vanilla planifolia genome enables genetic improvement of flavour and production.</title>
        <authorList>
            <person name="Hasing T."/>
            <person name="Tang H."/>
            <person name="Brym M."/>
            <person name="Khazi F."/>
            <person name="Huang T."/>
            <person name="Chambers A.H."/>
        </authorList>
    </citation>
    <scope>NUCLEOTIDE SEQUENCE [LARGE SCALE GENOMIC DNA]</scope>
    <source>
        <tissue evidence="6">Leaf</tissue>
    </source>
</reference>
<dbReference type="SUPFAM" id="SSF143791">
    <property type="entry name" value="DUSP-like"/>
    <property type="match status" value="1"/>
</dbReference>
<proteinExistence type="inferred from homology"/>
<dbReference type="Pfam" id="PF06337">
    <property type="entry name" value="DUSP"/>
    <property type="match status" value="1"/>
</dbReference>
<evidence type="ECO:0000256" key="3">
    <source>
        <dbReference type="SAM" id="MobiDB-lite"/>
    </source>
</evidence>
<evidence type="ECO:0000259" key="4">
    <source>
        <dbReference type="PROSITE" id="PS50235"/>
    </source>
</evidence>
<feature type="domain" description="DUSP" evidence="5">
    <location>
        <begin position="18"/>
        <end position="142"/>
    </location>
</feature>
<dbReference type="InterPro" id="IPR038765">
    <property type="entry name" value="Papain-like_cys_pep_sf"/>
</dbReference>
<evidence type="ECO:0000256" key="1">
    <source>
        <dbReference type="ARBA" id="ARBA00009085"/>
    </source>
</evidence>
<protein>
    <recommendedName>
        <fullName evidence="2">Ubiquitin carboxyl-terminal hydrolase</fullName>
        <ecNumber evidence="2">3.4.19.12</ecNumber>
    </recommendedName>
</protein>
<dbReference type="PANTHER" id="PTHR21646">
    <property type="entry name" value="UBIQUITIN CARBOXYL-TERMINAL HYDROLASE"/>
    <property type="match status" value="1"/>
</dbReference>
<evidence type="ECO:0000256" key="2">
    <source>
        <dbReference type="RuleBase" id="RU366025"/>
    </source>
</evidence>
<dbReference type="EC" id="3.4.19.12" evidence="2"/>
<dbReference type="Gene3D" id="3.90.70.10">
    <property type="entry name" value="Cysteine proteinases"/>
    <property type="match status" value="2"/>
</dbReference>
<dbReference type="PANTHER" id="PTHR21646:SF46">
    <property type="entry name" value="UBIQUITIN CARBOXYL-TERMINAL HYDROLASE"/>
    <property type="match status" value="1"/>
</dbReference>
<dbReference type="EMBL" id="JADCNM010000007">
    <property type="protein sequence ID" value="KAG0474478.1"/>
    <property type="molecule type" value="Genomic_DNA"/>
</dbReference>
<name>A0A835QMU1_VANPL</name>
<dbReference type="PROSITE" id="PS51283">
    <property type="entry name" value="DUSP"/>
    <property type="match status" value="1"/>
</dbReference>
<dbReference type="PROSITE" id="PS50235">
    <property type="entry name" value="USP_3"/>
    <property type="match status" value="1"/>
</dbReference>
<dbReference type="GO" id="GO:0004843">
    <property type="term" value="F:cysteine-type deubiquitinase activity"/>
    <property type="evidence" value="ECO:0007669"/>
    <property type="project" value="UniProtKB-UniRule"/>
</dbReference>
<dbReference type="SUPFAM" id="SSF54001">
    <property type="entry name" value="Cysteine proteinases"/>
    <property type="match status" value="1"/>
</dbReference>
<dbReference type="Gene3D" id="3.30.2230.10">
    <property type="entry name" value="DUSP-like"/>
    <property type="match status" value="1"/>
</dbReference>
<feature type="compositionally biased region" description="Polar residues" evidence="3">
    <location>
        <begin position="669"/>
        <end position="679"/>
    </location>
</feature>
<feature type="region of interest" description="Disordered" evidence="3">
    <location>
        <begin position="665"/>
        <end position="685"/>
    </location>
</feature>
<feature type="domain" description="USP" evidence="4">
    <location>
        <begin position="309"/>
        <end position="909"/>
    </location>
</feature>